<feature type="region of interest" description="Disordered" evidence="2">
    <location>
        <begin position="204"/>
        <end position="228"/>
    </location>
</feature>
<feature type="compositionally biased region" description="Polar residues" evidence="2">
    <location>
        <begin position="291"/>
        <end position="300"/>
    </location>
</feature>
<feature type="region of interest" description="Disordered" evidence="2">
    <location>
        <begin position="151"/>
        <end position="176"/>
    </location>
</feature>
<dbReference type="EMBL" id="HBHK01014799">
    <property type="protein sequence ID" value="CAD9686859.1"/>
    <property type="molecule type" value="Transcribed_RNA"/>
</dbReference>
<sequence length="433" mass="47499">MVSRDYRRAVTTCEMANLASTPTAWGDPGERYLPSSRPDTRTQQQQMQLLGRASEGPQKFRRQTSSKKGGSFRSDRASSTSSTTSTSSNASGGPGFVPKYSCRACGENFPNWSQCLSHVRSMEVTKDPELHALTASPEGRRELQKICKYTPPPEETPQDAQVSTHDQIPEEKTETPLPGRAAERQYHIVAPPPGTQMDIVHPASTPRKKPSMTISPSSRHSSPSNFSKFGGFGELTSLRPTKQFGRLNPANYNFSECEDRASVSSFSSVSISPSSTPQHSPLGSPRRALSRNPTPRSSMNEILIADPKQTVQKILSIGSLHHKQTRTFPTVDIVSPKFLGGISGNDSSSTNVATNSMYQTQHASHEEKTWSQSREPSSCTGFRTKSTVRNNSNQKSIVLTQVPSNAAIILAEFLSIEDLYCLTQALKTDYAKR</sequence>
<evidence type="ECO:0000256" key="2">
    <source>
        <dbReference type="SAM" id="MobiDB-lite"/>
    </source>
</evidence>
<name>A0A7S2S353_9STRA</name>
<feature type="compositionally biased region" description="Low complexity" evidence="2">
    <location>
        <begin position="211"/>
        <end position="227"/>
    </location>
</feature>
<organism evidence="4">
    <name type="scientific">Mucochytrium quahogii</name>
    <dbReference type="NCBI Taxonomy" id="96639"/>
    <lineage>
        <taxon>Eukaryota</taxon>
        <taxon>Sar</taxon>
        <taxon>Stramenopiles</taxon>
        <taxon>Bigyra</taxon>
        <taxon>Labyrinthulomycetes</taxon>
        <taxon>Thraustochytrida</taxon>
        <taxon>Thraustochytriidae</taxon>
        <taxon>Mucochytrium</taxon>
    </lineage>
</organism>
<proteinExistence type="predicted"/>
<dbReference type="GO" id="GO:0008270">
    <property type="term" value="F:zinc ion binding"/>
    <property type="evidence" value="ECO:0007669"/>
    <property type="project" value="UniProtKB-KW"/>
</dbReference>
<feature type="region of interest" description="Disordered" evidence="2">
    <location>
        <begin position="267"/>
        <end position="305"/>
    </location>
</feature>
<keyword evidence="1" id="KW-0862">Zinc</keyword>
<feature type="domain" description="C2H2-type" evidence="3">
    <location>
        <begin position="100"/>
        <end position="128"/>
    </location>
</feature>
<dbReference type="AlphaFoldDB" id="A0A7S2S353"/>
<accession>A0A7S2S353</accession>
<dbReference type="InterPro" id="IPR013087">
    <property type="entry name" value="Znf_C2H2_type"/>
</dbReference>
<dbReference type="PROSITE" id="PS50157">
    <property type="entry name" value="ZINC_FINGER_C2H2_2"/>
    <property type="match status" value="1"/>
</dbReference>
<evidence type="ECO:0000313" key="4">
    <source>
        <dbReference type="EMBL" id="CAD9686859.1"/>
    </source>
</evidence>
<protein>
    <recommendedName>
        <fullName evidence="3">C2H2-type domain-containing protein</fullName>
    </recommendedName>
</protein>
<feature type="region of interest" description="Disordered" evidence="2">
    <location>
        <begin position="20"/>
        <end position="95"/>
    </location>
</feature>
<evidence type="ECO:0000256" key="1">
    <source>
        <dbReference type="PROSITE-ProRule" id="PRU00042"/>
    </source>
</evidence>
<feature type="compositionally biased region" description="Low complexity" evidence="2">
    <location>
        <begin position="78"/>
        <end position="88"/>
    </location>
</feature>
<evidence type="ECO:0000259" key="3">
    <source>
        <dbReference type="PROSITE" id="PS50157"/>
    </source>
</evidence>
<keyword evidence="1" id="KW-0863">Zinc-finger</keyword>
<feature type="region of interest" description="Disordered" evidence="2">
    <location>
        <begin position="360"/>
        <end position="381"/>
    </location>
</feature>
<feature type="compositionally biased region" description="Low complexity" evidence="2">
    <location>
        <begin position="267"/>
        <end position="281"/>
    </location>
</feature>
<gene>
    <name evidence="4" type="ORF">QSP1433_LOCUS9308</name>
</gene>
<keyword evidence="1" id="KW-0479">Metal-binding</keyword>
<feature type="compositionally biased region" description="Polar residues" evidence="2">
    <location>
        <begin position="370"/>
        <end position="381"/>
    </location>
</feature>
<reference evidence="4" key="1">
    <citation type="submission" date="2021-01" db="EMBL/GenBank/DDBJ databases">
        <authorList>
            <person name="Corre E."/>
            <person name="Pelletier E."/>
            <person name="Niang G."/>
            <person name="Scheremetjew M."/>
            <person name="Finn R."/>
            <person name="Kale V."/>
            <person name="Holt S."/>
            <person name="Cochrane G."/>
            <person name="Meng A."/>
            <person name="Brown T."/>
            <person name="Cohen L."/>
        </authorList>
    </citation>
    <scope>NUCLEOTIDE SEQUENCE</scope>
    <source>
        <strain evidence="4">NY070348D</strain>
    </source>
</reference>